<dbReference type="AlphaFoldDB" id="K0JQX8"/>
<evidence type="ECO:0000313" key="3">
    <source>
        <dbReference type="Proteomes" id="UP000006281"/>
    </source>
</evidence>
<dbReference type="KEGG" id="sesp:BN6_07930"/>
<dbReference type="BioCyc" id="SESP1179773:BN6_RS03905-MONOMER"/>
<protein>
    <submittedName>
        <fullName evidence="2">Putative secreted protein</fullName>
    </submittedName>
</protein>
<reference evidence="2 3" key="1">
    <citation type="journal article" date="2012" name="BMC Genomics">
        <title>Complete genome sequence of Saccharothrix espanaensis DSM 44229T and comparison to the other completely sequenced Pseudonocardiaceae.</title>
        <authorList>
            <person name="Strobel T."/>
            <person name="Al-Dilaimi A."/>
            <person name="Blom J."/>
            <person name="Gessner A."/>
            <person name="Kalinowski J."/>
            <person name="Luzhetska M."/>
            <person name="Puhler A."/>
            <person name="Szczepanowski R."/>
            <person name="Bechthold A."/>
            <person name="Ruckert C."/>
        </authorList>
    </citation>
    <scope>NUCLEOTIDE SEQUENCE [LARGE SCALE GENOMIC DNA]</scope>
    <source>
        <strain evidence="3">ATCC 51144 / DSM 44229 / JCM 9112 / NBRC 15066 / NRRL 15764</strain>
    </source>
</reference>
<accession>K0JQX8</accession>
<dbReference type="eggNOG" id="ENOG5030N25">
    <property type="taxonomic scope" value="Bacteria"/>
</dbReference>
<dbReference type="STRING" id="1179773.BN6_07930"/>
<name>K0JQX8_SACES</name>
<dbReference type="HOGENOM" id="CLU_2331974_0_0_11"/>
<dbReference type="EMBL" id="HE804045">
    <property type="protein sequence ID" value="CCH28121.1"/>
    <property type="molecule type" value="Genomic_DNA"/>
</dbReference>
<proteinExistence type="predicted"/>
<dbReference type="Proteomes" id="UP000006281">
    <property type="component" value="Chromosome"/>
</dbReference>
<dbReference type="RefSeq" id="WP_015098235.1">
    <property type="nucleotide sequence ID" value="NC_019673.1"/>
</dbReference>
<dbReference type="PATRIC" id="fig|1179773.3.peg.797"/>
<keyword evidence="1" id="KW-0732">Signal</keyword>
<gene>
    <name evidence="2" type="ordered locus">BN6_07930</name>
</gene>
<feature type="signal peptide" evidence="1">
    <location>
        <begin position="1"/>
        <end position="24"/>
    </location>
</feature>
<organism evidence="2 3">
    <name type="scientific">Saccharothrix espanaensis (strain ATCC 51144 / DSM 44229 / JCM 9112 / NBRC 15066 / NRRL 15764)</name>
    <dbReference type="NCBI Taxonomy" id="1179773"/>
    <lineage>
        <taxon>Bacteria</taxon>
        <taxon>Bacillati</taxon>
        <taxon>Actinomycetota</taxon>
        <taxon>Actinomycetes</taxon>
        <taxon>Pseudonocardiales</taxon>
        <taxon>Pseudonocardiaceae</taxon>
        <taxon>Saccharothrix</taxon>
    </lineage>
</organism>
<evidence type="ECO:0000256" key="1">
    <source>
        <dbReference type="SAM" id="SignalP"/>
    </source>
</evidence>
<keyword evidence="3" id="KW-1185">Reference proteome</keyword>
<evidence type="ECO:0000313" key="2">
    <source>
        <dbReference type="EMBL" id="CCH28121.1"/>
    </source>
</evidence>
<sequence>MLKKAGAVAAIAAGLMMIGSPAFAGEPADHDWGHDDHGHAGDTHQWNSDGLLSVLNNNNVNVPVGVCNNNVAVLAAVVPVASPSVTQNCASAVTVDGDDGNVGGNDVG</sequence>
<feature type="chain" id="PRO_5003833799" evidence="1">
    <location>
        <begin position="25"/>
        <end position="108"/>
    </location>
</feature>